<evidence type="ECO:0000313" key="4">
    <source>
        <dbReference type="Proteomes" id="UP000053989"/>
    </source>
</evidence>
<dbReference type="AlphaFoldDB" id="A0A0C3DX56"/>
<dbReference type="EMBL" id="KN822061">
    <property type="protein sequence ID" value="KIM60501.1"/>
    <property type="molecule type" value="Genomic_DNA"/>
</dbReference>
<feature type="transmembrane region" description="Helical" evidence="2">
    <location>
        <begin position="12"/>
        <end position="30"/>
    </location>
</feature>
<dbReference type="OrthoDB" id="3784821at2759"/>
<reference evidence="3 4" key="1">
    <citation type="submission" date="2014-04" db="EMBL/GenBank/DDBJ databases">
        <authorList>
            <consortium name="DOE Joint Genome Institute"/>
            <person name="Kuo A."/>
            <person name="Kohler A."/>
            <person name="Nagy L.G."/>
            <person name="Floudas D."/>
            <person name="Copeland A."/>
            <person name="Barry K.W."/>
            <person name="Cichocki N."/>
            <person name="Veneault-Fourrey C."/>
            <person name="LaButti K."/>
            <person name="Lindquist E.A."/>
            <person name="Lipzen A."/>
            <person name="Lundell T."/>
            <person name="Morin E."/>
            <person name="Murat C."/>
            <person name="Sun H."/>
            <person name="Tunlid A."/>
            <person name="Henrissat B."/>
            <person name="Grigoriev I.V."/>
            <person name="Hibbett D.S."/>
            <person name="Martin F."/>
            <person name="Nordberg H.P."/>
            <person name="Cantor M.N."/>
            <person name="Hua S.X."/>
        </authorList>
    </citation>
    <scope>NUCLEOTIDE SEQUENCE [LARGE SCALE GENOMIC DNA]</scope>
    <source>
        <strain evidence="3 4">Foug A</strain>
    </source>
</reference>
<keyword evidence="4" id="KW-1185">Reference proteome</keyword>
<keyword evidence="2" id="KW-0812">Transmembrane</keyword>
<keyword evidence="2" id="KW-1133">Transmembrane helix</keyword>
<dbReference type="InParanoid" id="A0A0C3DX56"/>
<evidence type="ECO:0000256" key="2">
    <source>
        <dbReference type="SAM" id="Phobius"/>
    </source>
</evidence>
<dbReference type="HOGENOM" id="CLU_199926_1_0_1"/>
<name>A0A0C3DX56_9AGAM</name>
<dbReference type="STRING" id="1036808.A0A0C3DX56"/>
<keyword evidence="2" id="KW-0472">Membrane</keyword>
<proteinExistence type="predicted"/>
<organism evidence="3 4">
    <name type="scientific">Scleroderma citrinum Foug A</name>
    <dbReference type="NCBI Taxonomy" id="1036808"/>
    <lineage>
        <taxon>Eukaryota</taxon>
        <taxon>Fungi</taxon>
        <taxon>Dikarya</taxon>
        <taxon>Basidiomycota</taxon>
        <taxon>Agaricomycotina</taxon>
        <taxon>Agaricomycetes</taxon>
        <taxon>Agaricomycetidae</taxon>
        <taxon>Boletales</taxon>
        <taxon>Sclerodermatineae</taxon>
        <taxon>Sclerodermataceae</taxon>
        <taxon>Scleroderma</taxon>
    </lineage>
</organism>
<reference evidence="4" key="2">
    <citation type="submission" date="2015-01" db="EMBL/GenBank/DDBJ databases">
        <title>Evolutionary Origins and Diversification of the Mycorrhizal Mutualists.</title>
        <authorList>
            <consortium name="DOE Joint Genome Institute"/>
            <consortium name="Mycorrhizal Genomics Consortium"/>
            <person name="Kohler A."/>
            <person name="Kuo A."/>
            <person name="Nagy L.G."/>
            <person name="Floudas D."/>
            <person name="Copeland A."/>
            <person name="Barry K.W."/>
            <person name="Cichocki N."/>
            <person name="Veneault-Fourrey C."/>
            <person name="LaButti K."/>
            <person name="Lindquist E.A."/>
            <person name="Lipzen A."/>
            <person name="Lundell T."/>
            <person name="Morin E."/>
            <person name="Murat C."/>
            <person name="Riley R."/>
            <person name="Ohm R."/>
            <person name="Sun H."/>
            <person name="Tunlid A."/>
            <person name="Henrissat B."/>
            <person name="Grigoriev I.V."/>
            <person name="Hibbett D.S."/>
            <person name="Martin F."/>
        </authorList>
    </citation>
    <scope>NUCLEOTIDE SEQUENCE [LARGE SCALE GENOMIC DNA]</scope>
    <source>
        <strain evidence="4">Foug A</strain>
    </source>
</reference>
<evidence type="ECO:0000256" key="1">
    <source>
        <dbReference type="SAM" id="MobiDB-lite"/>
    </source>
</evidence>
<accession>A0A0C3DX56</accession>
<feature type="compositionally biased region" description="Basic and acidic residues" evidence="1">
    <location>
        <begin position="45"/>
        <end position="73"/>
    </location>
</feature>
<gene>
    <name evidence="3" type="ORF">SCLCIDRAFT_123924</name>
</gene>
<sequence>MAPKLHPQARRLRTIIVTVPIMGATALVLYERLALGKPQRTIPRSSRDEGSKERELLAEGVTEKVGETASREE</sequence>
<evidence type="ECO:0000313" key="3">
    <source>
        <dbReference type="EMBL" id="KIM60501.1"/>
    </source>
</evidence>
<feature type="region of interest" description="Disordered" evidence="1">
    <location>
        <begin position="38"/>
        <end position="73"/>
    </location>
</feature>
<dbReference type="Proteomes" id="UP000053989">
    <property type="component" value="Unassembled WGS sequence"/>
</dbReference>
<protein>
    <submittedName>
        <fullName evidence="3">Uncharacterized protein</fullName>
    </submittedName>
</protein>